<dbReference type="PROSITE" id="PS51819">
    <property type="entry name" value="VOC"/>
    <property type="match status" value="1"/>
</dbReference>
<proteinExistence type="predicted"/>
<feature type="region of interest" description="Disordered" evidence="1">
    <location>
        <begin position="81"/>
        <end position="111"/>
    </location>
</feature>
<dbReference type="Proteomes" id="UP001387100">
    <property type="component" value="Unassembled WGS sequence"/>
</dbReference>
<evidence type="ECO:0000256" key="1">
    <source>
        <dbReference type="SAM" id="MobiDB-lite"/>
    </source>
</evidence>
<dbReference type="SUPFAM" id="SSF54593">
    <property type="entry name" value="Glyoxalase/Bleomycin resistance protein/Dihydroxybiphenyl dioxygenase"/>
    <property type="match status" value="1"/>
</dbReference>
<evidence type="ECO:0000259" key="2">
    <source>
        <dbReference type="PROSITE" id="PS51819"/>
    </source>
</evidence>
<comment type="caution">
    <text evidence="3">The sequence shown here is derived from an EMBL/GenBank/DDBJ whole genome shotgun (WGS) entry which is preliminary data.</text>
</comment>
<dbReference type="InterPro" id="IPR004360">
    <property type="entry name" value="Glyas_Fos-R_dOase_dom"/>
</dbReference>
<reference evidence="3 4" key="1">
    <citation type="journal article" date="2017" name="Int. J. Syst. Evol. Microbiol.">
        <title>Pseudokineococcus basanitobsidens sp. nov., isolated from volcanic rock.</title>
        <authorList>
            <person name="Lee D.W."/>
            <person name="Park M.Y."/>
            <person name="Kim J.J."/>
            <person name="Kim B.S."/>
        </authorList>
    </citation>
    <scope>NUCLEOTIDE SEQUENCE [LARGE SCALE GENOMIC DNA]</scope>
    <source>
        <strain evidence="3 4">DSM 103726</strain>
    </source>
</reference>
<organism evidence="3 4">
    <name type="scientific">Pseudokineococcus basanitobsidens</name>
    <dbReference type="NCBI Taxonomy" id="1926649"/>
    <lineage>
        <taxon>Bacteria</taxon>
        <taxon>Bacillati</taxon>
        <taxon>Actinomycetota</taxon>
        <taxon>Actinomycetes</taxon>
        <taxon>Kineosporiales</taxon>
        <taxon>Kineosporiaceae</taxon>
        <taxon>Pseudokineococcus</taxon>
    </lineage>
</organism>
<dbReference type="EMBL" id="JBBIAA010000016">
    <property type="protein sequence ID" value="MEJ5946102.1"/>
    <property type="molecule type" value="Genomic_DNA"/>
</dbReference>
<dbReference type="CDD" id="cd06587">
    <property type="entry name" value="VOC"/>
    <property type="match status" value="1"/>
</dbReference>
<dbReference type="InterPro" id="IPR037523">
    <property type="entry name" value="VOC_core"/>
</dbReference>
<dbReference type="Pfam" id="PF00903">
    <property type="entry name" value="Glyoxalase"/>
    <property type="match status" value="1"/>
</dbReference>
<dbReference type="InterPro" id="IPR029068">
    <property type="entry name" value="Glyas_Bleomycin-R_OHBP_Dase"/>
</dbReference>
<feature type="domain" description="VOC" evidence="2">
    <location>
        <begin position="2"/>
        <end position="111"/>
    </location>
</feature>
<sequence length="111" mass="11714">MTLNRVLAGVTVSDLAVAERWYTTLWERGPDARPMEGLLEWHLGTGAGLQVHAEPARAGRSGVTLADDALDALAERLRAAGVRHDGPQPGGGARILPLEDPDGNRVVVTGT</sequence>
<dbReference type="RefSeq" id="WP_339575486.1">
    <property type="nucleotide sequence ID" value="NZ_JBBIAA010000016.1"/>
</dbReference>
<accession>A0ABU8RLX1</accession>
<protein>
    <submittedName>
        <fullName evidence="3">VOC family protein</fullName>
    </submittedName>
</protein>
<evidence type="ECO:0000313" key="3">
    <source>
        <dbReference type="EMBL" id="MEJ5946102.1"/>
    </source>
</evidence>
<gene>
    <name evidence="3" type="ORF">WDZ17_12445</name>
</gene>
<evidence type="ECO:0000313" key="4">
    <source>
        <dbReference type="Proteomes" id="UP001387100"/>
    </source>
</evidence>
<dbReference type="Gene3D" id="3.10.180.10">
    <property type="entry name" value="2,3-Dihydroxybiphenyl 1,2-Dioxygenase, domain 1"/>
    <property type="match status" value="1"/>
</dbReference>
<keyword evidence="4" id="KW-1185">Reference proteome</keyword>
<name>A0ABU8RLX1_9ACTN</name>